<evidence type="ECO:0000313" key="3">
    <source>
        <dbReference type="Proteomes" id="UP000199514"/>
    </source>
</evidence>
<organism evidence="2 3">
    <name type="scientific">Flexibacter flexilis DSM 6793</name>
    <dbReference type="NCBI Taxonomy" id="927664"/>
    <lineage>
        <taxon>Bacteria</taxon>
        <taxon>Pseudomonadati</taxon>
        <taxon>Bacteroidota</taxon>
        <taxon>Cytophagia</taxon>
        <taxon>Cytophagales</taxon>
        <taxon>Flexibacteraceae</taxon>
        <taxon>Flexibacter</taxon>
    </lineage>
</organism>
<name>A0A1I1E720_9BACT</name>
<evidence type="ECO:0000313" key="2">
    <source>
        <dbReference type="EMBL" id="SFB82995.1"/>
    </source>
</evidence>
<keyword evidence="1" id="KW-0472">Membrane</keyword>
<gene>
    <name evidence="2" type="ORF">SAMN05421780_101669</name>
</gene>
<protein>
    <submittedName>
        <fullName evidence="2">Uncharacterized protein</fullName>
    </submittedName>
</protein>
<keyword evidence="1" id="KW-1133">Transmembrane helix</keyword>
<dbReference type="EMBL" id="FOLE01000001">
    <property type="protein sequence ID" value="SFB82995.1"/>
    <property type="molecule type" value="Genomic_DNA"/>
</dbReference>
<dbReference type="Proteomes" id="UP000199514">
    <property type="component" value="Unassembled WGS sequence"/>
</dbReference>
<feature type="transmembrane region" description="Helical" evidence="1">
    <location>
        <begin position="12"/>
        <end position="28"/>
    </location>
</feature>
<dbReference type="AlphaFoldDB" id="A0A1I1E720"/>
<keyword evidence="1" id="KW-0812">Transmembrane</keyword>
<reference evidence="2 3" key="1">
    <citation type="submission" date="2016-10" db="EMBL/GenBank/DDBJ databases">
        <authorList>
            <person name="de Groot N.N."/>
        </authorList>
    </citation>
    <scope>NUCLEOTIDE SEQUENCE [LARGE SCALE GENOMIC DNA]</scope>
    <source>
        <strain evidence="2 3">DSM 6793</strain>
    </source>
</reference>
<accession>A0A1I1E720</accession>
<evidence type="ECO:0000256" key="1">
    <source>
        <dbReference type="SAM" id="Phobius"/>
    </source>
</evidence>
<keyword evidence="3" id="KW-1185">Reference proteome</keyword>
<proteinExistence type="predicted"/>
<sequence>MPYNALVHTQKIIIHNIIIFLFFIYTNTKANVNNFEKNFIFSRKTIFKKRNKTSHKFNVAVIVIPIIY</sequence>